<sequence>MEPAALLLLNEVMKEIKEVKRGLVEILERPIDVQVASDDEGVFTSKEAAAYLGIGLNSFYELCNRKDFPSFKVGTKIIVPKRKLKDWIEKQTKKERSK</sequence>
<dbReference type="InterPro" id="IPR041657">
    <property type="entry name" value="HTH_17"/>
</dbReference>
<gene>
    <name evidence="2" type="ordered locus">Clos_1051</name>
</gene>
<evidence type="ECO:0000313" key="2">
    <source>
        <dbReference type="EMBL" id="ABW18598.1"/>
    </source>
</evidence>
<dbReference type="Gene3D" id="3.90.105.50">
    <property type="match status" value="1"/>
</dbReference>
<protein>
    <submittedName>
        <fullName evidence="2">DNA binding domain, excisionase family</fullName>
    </submittedName>
</protein>
<reference evidence="3" key="1">
    <citation type="submission" date="2007-10" db="EMBL/GenBank/DDBJ databases">
        <title>Complete genome of Alkaliphilus oremlandii OhILAs.</title>
        <authorList>
            <person name="Copeland A."/>
            <person name="Lucas S."/>
            <person name="Lapidus A."/>
            <person name="Barry K."/>
            <person name="Detter J.C."/>
            <person name="Glavina del Rio T."/>
            <person name="Hammon N."/>
            <person name="Israni S."/>
            <person name="Dalin E."/>
            <person name="Tice H."/>
            <person name="Pitluck S."/>
            <person name="Chain P."/>
            <person name="Malfatti S."/>
            <person name="Shin M."/>
            <person name="Vergez L."/>
            <person name="Schmutz J."/>
            <person name="Larimer F."/>
            <person name="Land M."/>
            <person name="Hauser L."/>
            <person name="Kyrpides N."/>
            <person name="Mikhailova N."/>
            <person name="Stolz J.F."/>
            <person name="Dawson A."/>
            <person name="Fisher E."/>
            <person name="Crable B."/>
            <person name="Perera E."/>
            <person name="Lisak J."/>
            <person name="Ranganathan M."/>
            <person name="Basu P."/>
            <person name="Richardson P."/>
        </authorList>
    </citation>
    <scope>NUCLEOTIDE SEQUENCE [LARGE SCALE GENOMIC DNA]</scope>
    <source>
        <strain evidence="3">OhILAs</strain>
    </source>
</reference>
<dbReference type="KEGG" id="aoe:Clos_1051"/>
<dbReference type="HOGENOM" id="CLU_2327677_0_0_9"/>
<feature type="domain" description="Helix-turn-helix" evidence="1">
    <location>
        <begin position="43"/>
        <end position="91"/>
    </location>
</feature>
<evidence type="ECO:0000313" key="3">
    <source>
        <dbReference type="Proteomes" id="UP000000269"/>
    </source>
</evidence>
<organism evidence="2 3">
    <name type="scientific">Alkaliphilus oremlandii (strain OhILAs)</name>
    <name type="common">Clostridium oremlandii (strain OhILAs)</name>
    <dbReference type="NCBI Taxonomy" id="350688"/>
    <lineage>
        <taxon>Bacteria</taxon>
        <taxon>Bacillati</taxon>
        <taxon>Bacillota</taxon>
        <taxon>Clostridia</taxon>
        <taxon>Peptostreptococcales</taxon>
        <taxon>Natronincolaceae</taxon>
        <taxon>Alkaliphilus</taxon>
    </lineage>
</organism>
<dbReference type="AlphaFoldDB" id="A8MGQ4"/>
<dbReference type="EMBL" id="CP000853">
    <property type="protein sequence ID" value="ABW18598.1"/>
    <property type="molecule type" value="Genomic_DNA"/>
</dbReference>
<dbReference type="eggNOG" id="COG3311">
    <property type="taxonomic scope" value="Bacteria"/>
</dbReference>
<dbReference type="InterPro" id="IPR010093">
    <property type="entry name" value="SinI_DNA-bd"/>
</dbReference>
<name>A8MGQ4_ALKOO</name>
<dbReference type="InterPro" id="IPR038148">
    <property type="entry name" value="Tn1545/Tn916_Xis"/>
</dbReference>
<proteinExistence type="predicted"/>
<dbReference type="GO" id="GO:0003677">
    <property type="term" value="F:DNA binding"/>
    <property type="evidence" value="ECO:0007669"/>
    <property type="project" value="InterPro"/>
</dbReference>
<dbReference type="NCBIfam" id="TIGR01764">
    <property type="entry name" value="excise"/>
    <property type="match status" value="1"/>
</dbReference>
<accession>A8MGQ4</accession>
<evidence type="ECO:0000259" key="1">
    <source>
        <dbReference type="Pfam" id="PF12728"/>
    </source>
</evidence>
<keyword evidence="3" id="KW-1185">Reference proteome</keyword>
<dbReference type="OrthoDB" id="1684751at2"/>
<dbReference type="Proteomes" id="UP000000269">
    <property type="component" value="Chromosome"/>
</dbReference>
<dbReference type="Pfam" id="PF12728">
    <property type="entry name" value="HTH_17"/>
    <property type="match status" value="1"/>
</dbReference>
<dbReference type="STRING" id="350688.Clos_1051"/>